<dbReference type="InParanoid" id="A0A2J6SZH6"/>
<evidence type="ECO:0000313" key="4">
    <source>
        <dbReference type="Proteomes" id="UP000235371"/>
    </source>
</evidence>
<dbReference type="PANTHER" id="PTHR37540:SF9">
    <property type="entry name" value="ZN(2)-C6 FUNGAL-TYPE DOMAIN-CONTAINING PROTEIN"/>
    <property type="match status" value="1"/>
</dbReference>
<keyword evidence="1" id="KW-0539">Nucleus</keyword>
<dbReference type="Pfam" id="PF11951">
    <property type="entry name" value="Fungal_trans_2"/>
    <property type="match status" value="1"/>
</dbReference>
<evidence type="ECO:0000256" key="1">
    <source>
        <dbReference type="ARBA" id="ARBA00023242"/>
    </source>
</evidence>
<dbReference type="GeneID" id="36595919"/>
<sequence length="512" mass="57515">QKLSKYQGSKFAEGRLKLSTARTECHKRKQKCNQQQSCQNCSRRYPPPQCIYRRKFRTNGHTDGFMKDSTPSSIGSSATKAHSTRDNLHVSYVENLDDFNPDSYQNSLNTIITRMSDAVVPEDGEGYKRPLHSHPGPNHLLAPLSNTVSVEPLQFLGITPTAEKAALLSAFVKLLTKYTVSLDGHAVPNYYNSHFVPWSLKSPLLATLSIYTTAAIQSESLKVPPNSNPLVLSYKLTAIQLLNEKLRSEKGLDEQVGNEAICAVAILVSMEWYWSEFDVIEKHLKGLVEMVRLRGGLGELGLHEFLKRMILIVDYNIATTYDREPSIPHNVVLLPPHPAHVMAPLLSSCGITFQAHQEVLGISKETAVTLDNVKFLLLATVKGVDRPMTLQDRSKLRRTALWTRDWLANLPTSHEPDSHLLQDFVYQSCRIAAHIYCRAIAEHTSLSKAYGIQDLAQLWGSVWRVSLSRWKQLPGIFLWVLLSAIQAEEATPYGRFLKSMVKGVMTYLAVDH</sequence>
<dbReference type="PANTHER" id="PTHR37540">
    <property type="entry name" value="TRANSCRIPTION FACTOR (ACR-2), PUTATIVE-RELATED-RELATED"/>
    <property type="match status" value="1"/>
</dbReference>
<feature type="region of interest" description="Disordered" evidence="2">
    <location>
        <begin position="61"/>
        <end position="85"/>
    </location>
</feature>
<accession>A0A2J6SZH6</accession>
<organism evidence="3 4">
    <name type="scientific">Hyaloscypha bicolor E</name>
    <dbReference type="NCBI Taxonomy" id="1095630"/>
    <lineage>
        <taxon>Eukaryota</taxon>
        <taxon>Fungi</taxon>
        <taxon>Dikarya</taxon>
        <taxon>Ascomycota</taxon>
        <taxon>Pezizomycotina</taxon>
        <taxon>Leotiomycetes</taxon>
        <taxon>Helotiales</taxon>
        <taxon>Hyaloscyphaceae</taxon>
        <taxon>Hyaloscypha</taxon>
        <taxon>Hyaloscypha bicolor</taxon>
    </lineage>
</organism>
<proteinExistence type="predicted"/>
<dbReference type="Proteomes" id="UP000235371">
    <property type="component" value="Unassembled WGS sequence"/>
</dbReference>
<feature type="compositionally biased region" description="Polar residues" evidence="2">
    <location>
        <begin position="69"/>
        <end position="81"/>
    </location>
</feature>
<gene>
    <name evidence="3" type="ORF">K444DRAFT_693429</name>
</gene>
<name>A0A2J6SZH6_9HELO</name>
<dbReference type="AlphaFoldDB" id="A0A2J6SZH6"/>
<feature type="non-terminal residue" evidence="3">
    <location>
        <position position="1"/>
    </location>
</feature>
<reference evidence="3 4" key="1">
    <citation type="submission" date="2016-04" db="EMBL/GenBank/DDBJ databases">
        <title>A degradative enzymes factory behind the ericoid mycorrhizal symbiosis.</title>
        <authorList>
            <consortium name="DOE Joint Genome Institute"/>
            <person name="Martino E."/>
            <person name="Morin E."/>
            <person name="Grelet G."/>
            <person name="Kuo A."/>
            <person name="Kohler A."/>
            <person name="Daghino S."/>
            <person name="Barry K."/>
            <person name="Choi C."/>
            <person name="Cichocki N."/>
            <person name="Clum A."/>
            <person name="Copeland A."/>
            <person name="Hainaut M."/>
            <person name="Haridas S."/>
            <person name="Labutti K."/>
            <person name="Lindquist E."/>
            <person name="Lipzen A."/>
            <person name="Khouja H.-R."/>
            <person name="Murat C."/>
            <person name="Ohm R."/>
            <person name="Olson A."/>
            <person name="Spatafora J."/>
            <person name="Veneault-Fourrey C."/>
            <person name="Henrissat B."/>
            <person name="Grigoriev I."/>
            <person name="Martin F."/>
            <person name="Perotto S."/>
        </authorList>
    </citation>
    <scope>NUCLEOTIDE SEQUENCE [LARGE SCALE GENOMIC DNA]</scope>
    <source>
        <strain evidence="3 4">E</strain>
    </source>
</reference>
<dbReference type="GO" id="GO:0000981">
    <property type="term" value="F:DNA-binding transcription factor activity, RNA polymerase II-specific"/>
    <property type="evidence" value="ECO:0007669"/>
    <property type="project" value="InterPro"/>
</dbReference>
<dbReference type="OrthoDB" id="415825at2759"/>
<dbReference type="GO" id="GO:0008270">
    <property type="term" value="F:zinc ion binding"/>
    <property type="evidence" value="ECO:0007669"/>
    <property type="project" value="InterPro"/>
</dbReference>
<dbReference type="InterPro" id="IPR021858">
    <property type="entry name" value="Fun_TF"/>
</dbReference>
<dbReference type="InterPro" id="IPR001138">
    <property type="entry name" value="Zn2Cys6_DnaBD"/>
</dbReference>
<evidence type="ECO:0008006" key="5">
    <source>
        <dbReference type="Google" id="ProtNLM"/>
    </source>
</evidence>
<dbReference type="EMBL" id="KZ613848">
    <property type="protein sequence ID" value="PMD56191.1"/>
    <property type="molecule type" value="Genomic_DNA"/>
</dbReference>
<evidence type="ECO:0000313" key="3">
    <source>
        <dbReference type="EMBL" id="PMD56191.1"/>
    </source>
</evidence>
<dbReference type="RefSeq" id="XP_024733095.1">
    <property type="nucleotide sequence ID" value="XM_024887843.1"/>
</dbReference>
<evidence type="ECO:0000256" key="2">
    <source>
        <dbReference type="SAM" id="MobiDB-lite"/>
    </source>
</evidence>
<protein>
    <recommendedName>
        <fullName evidence="5">Zn(2)-C6 fungal-type domain-containing protein</fullName>
    </recommendedName>
</protein>
<dbReference type="CDD" id="cd00067">
    <property type="entry name" value="GAL4"/>
    <property type="match status" value="1"/>
</dbReference>
<keyword evidence="4" id="KW-1185">Reference proteome</keyword>